<keyword evidence="3" id="KW-1185">Reference proteome</keyword>
<comment type="caution">
    <text evidence="2">The sequence shown here is derived from an EMBL/GenBank/DDBJ whole genome shotgun (WGS) entry which is preliminary data.</text>
</comment>
<dbReference type="OrthoDB" id="3694718at2759"/>
<evidence type="ECO:0000256" key="1">
    <source>
        <dbReference type="SAM" id="MobiDB-lite"/>
    </source>
</evidence>
<reference evidence="2" key="1">
    <citation type="submission" date="2022-10" db="EMBL/GenBank/DDBJ databases">
        <title>Tapping the CABI collections for fungal endophytes: first genome assemblies for Collariella, Neodidymelliopsis, Ascochyta clinopodiicola, Didymella pomorum, Didymosphaeria variabile, Neocosmospora piperis and Neocucurbitaria cava.</title>
        <authorList>
            <person name="Hill R."/>
        </authorList>
    </citation>
    <scope>NUCLEOTIDE SEQUENCE</scope>
    <source>
        <strain evidence="2">IMI 356814</strain>
    </source>
</reference>
<dbReference type="Proteomes" id="UP001140560">
    <property type="component" value="Unassembled WGS sequence"/>
</dbReference>
<proteinExistence type="predicted"/>
<feature type="compositionally biased region" description="Basic residues" evidence="1">
    <location>
        <begin position="33"/>
        <end position="45"/>
    </location>
</feature>
<dbReference type="AlphaFoldDB" id="A0A9W9CKJ5"/>
<gene>
    <name evidence="2" type="ORF">N0V83_007588</name>
</gene>
<dbReference type="EMBL" id="JAPEUY010000013">
    <property type="protein sequence ID" value="KAJ4367058.1"/>
    <property type="molecule type" value="Genomic_DNA"/>
</dbReference>
<accession>A0A9W9CKJ5</accession>
<evidence type="ECO:0000313" key="3">
    <source>
        <dbReference type="Proteomes" id="UP001140560"/>
    </source>
</evidence>
<feature type="region of interest" description="Disordered" evidence="1">
    <location>
        <begin position="16"/>
        <end position="45"/>
    </location>
</feature>
<organism evidence="2 3">
    <name type="scientific">Neocucurbitaria cava</name>
    <dbReference type="NCBI Taxonomy" id="798079"/>
    <lineage>
        <taxon>Eukaryota</taxon>
        <taxon>Fungi</taxon>
        <taxon>Dikarya</taxon>
        <taxon>Ascomycota</taxon>
        <taxon>Pezizomycotina</taxon>
        <taxon>Dothideomycetes</taxon>
        <taxon>Pleosporomycetidae</taxon>
        <taxon>Pleosporales</taxon>
        <taxon>Pleosporineae</taxon>
        <taxon>Cucurbitariaceae</taxon>
        <taxon>Neocucurbitaria</taxon>
    </lineage>
</organism>
<sequence>MFNPWRQDPFQRLPFTHPSFSSYQKHSAQNYKQQHRPRPHTPRRARHSSLFNLDAIEGSDFSSDETSLSERYYLSDDHHHHNTFPSLFSKSPEDTSDHRRATIKPALHNLKLNIPKSSLETLGLREDDVLILAPGTTLTRLKVQIRDHHNHHHHATTETLRAVAVAADVRGRDIIKQLLPGLSGEVRAYVRTRGSEWQELDLGAKVGSVVAEMGGSVVELRIVVSSGSKGLERRMGVGMAWQKEMGVGKEMFWMY</sequence>
<protein>
    <submittedName>
        <fullName evidence="2">Uncharacterized protein</fullName>
    </submittedName>
</protein>
<name>A0A9W9CKJ5_9PLEO</name>
<feature type="compositionally biased region" description="Polar residues" evidence="1">
    <location>
        <begin position="18"/>
        <end position="32"/>
    </location>
</feature>
<evidence type="ECO:0000313" key="2">
    <source>
        <dbReference type="EMBL" id="KAJ4367058.1"/>
    </source>
</evidence>